<keyword evidence="2" id="KW-1185">Reference proteome</keyword>
<sequence>MKKNEEENEEEKKMRSALAEKYPNLKVGLDYKKMLESFELPKSKDDTIILNPKNEAHVKWFNLEDGEDNE</sequence>
<evidence type="ECO:0000313" key="2">
    <source>
        <dbReference type="Proteomes" id="UP000663452"/>
    </source>
</evidence>
<accession>A0ABX7L6Y1</accession>
<organism evidence="1 2">
    <name type="scientific">Paenibacillus tianjinensis</name>
    <dbReference type="NCBI Taxonomy" id="2810347"/>
    <lineage>
        <taxon>Bacteria</taxon>
        <taxon>Bacillati</taxon>
        <taxon>Bacillota</taxon>
        <taxon>Bacilli</taxon>
        <taxon>Bacillales</taxon>
        <taxon>Paenibacillaceae</taxon>
        <taxon>Paenibacillus</taxon>
    </lineage>
</organism>
<dbReference type="RefSeq" id="WP_206101184.1">
    <property type="nucleotide sequence ID" value="NZ_CP070969.1"/>
</dbReference>
<protein>
    <submittedName>
        <fullName evidence="1">Uncharacterized protein</fullName>
    </submittedName>
</protein>
<dbReference type="Proteomes" id="UP000663452">
    <property type="component" value="Chromosome"/>
</dbReference>
<dbReference type="EMBL" id="CP070969">
    <property type="protein sequence ID" value="QSF43551.1"/>
    <property type="molecule type" value="Genomic_DNA"/>
</dbReference>
<proteinExistence type="predicted"/>
<name>A0ABX7L6Y1_9BACL</name>
<gene>
    <name evidence="1" type="ORF">JRJ22_20025</name>
</gene>
<evidence type="ECO:0000313" key="1">
    <source>
        <dbReference type="EMBL" id="QSF43551.1"/>
    </source>
</evidence>
<reference evidence="1 2" key="1">
    <citation type="submission" date="2021-02" db="EMBL/GenBank/DDBJ databases">
        <title>Paenibacillus tianjinensis sp. nov.</title>
        <authorList>
            <person name="Liu H."/>
        </authorList>
    </citation>
    <scope>NUCLEOTIDE SEQUENCE [LARGE SCALE GENOMIC DNA]</scope>
    <source>
        <strain evidence="1 2">TB2019</strain>
    </source>
</reference>